<dbReference type="GO" id="GO:0003677">
    <property type="term" value="F:DNA binding"/>
    <property type="evidence" value="ECO:0007669"/>
    <property type="project" value="InterPro"/>
</dbReference>
<dbReference type="AlphaFoldDB" id="A0A9X2DXY6"/>
<evidence type="ECO:0000313" key="3">
    <source>
        <dbReference type="Proteomes" id="UP001155240"/>
    </source>
</evidence>
<feature type="domain" description="HTH cro/C1-type" evidence="1">
    <location>
        <begin position="21"/>
        <end position="81"/>
    </location>
</feature>
<dbReference type="Gene3D" id="1.10.260.40">
    <property type="entry name" value="lambda repressor-like DNA-binding domains"/>
    <property type="match status" value="1"/>
</dbReference>
<protein>
    <submittedName>
        <fullName evidence="2">Helix-turn-helix domain-containing protein</fullName>
    </submittedName>
</protein>
<dbReference type="EMBL" id="JAMRYM010000023">
    <property type="protein sequence ID" value="MCM6762321.1"/>
    <property type="molecule type" value="Genomic_DNA"/>
</dbReference>
<name>A0A9X2DXY6_9MICO</name>
<sequence>MSTPLPERDWAEYARELGTNLHRARMAKGESQERIAHAAGLAGYTYQKFEKGESKPGSPANPQLKTLFALCEALDLELSDLLPPNPPRVSSRGPA</sequence>
<dbReference type="InterPro" id="IPR001387">
    <property type="entry name" value="Cro/C1-type_HTH"/>
</dbReference>
<organism evidence="2 3">
    <name type="scientific">Rathayibacter rubneri</name>
    <dbReference type="NCBI Taxonomy" id="2950106"/>
    <lineage>
        <taxon>Bacteria</taxon>
        <taxon>Bacillati</taxon>
        <taxon>Actinomycetota</taxon>
        <taxon>Actinomycetes</taxon>
        <taxon>Micrococcales</taxon>
        <taxon>Microbacteriaceae</taxon>
        <taxon>Rathayibacter</taxon>
    </lineage>
</organism>
<dbReference type="SMART" id="SM00530">
    <property type="entry name" value="HTH_XRE"/>
    <property type="match status" value="1"/>
</dbReference>
<dbReference type="RefSeq" id="WP_251944831.1">
    <property type="nucleotide sequence ID" value="NZ_JAMRYM010000023.1"/>
</dbReference>
<reference evidence="2" key="1">
    <citation type="submission" date="2022-06" db="EMBL/GenBank/DDBJ databases">
        <title>Whole genome shotgun sequencing (WGS) of Rathayibacter sp. ZW T2_19, isolated from stored onions (Allium cepa).</title>
        <authorList>
            <person name="Stoll D.A."/>
            <person name="Huch M."/>
        </authorList>
    </citation>
    <scope>NUCLEOTIDE SEQUENCE</scope>
    <source>
        <strain evidence="2">ZW T2_19</strain>
    </source>
</reference>
<dbReference type="Proteomes" id="UP001155240">
    <property type="component" value="Unassembled WGS sequence"/>
</dbReference>
<evidence type="ECO:0000313" key="2">
    <source>
        <dbReference type="EMBL" id="MCM6762321.1"/>
    </source>
</evidence>
<evidence type="ECO:0000259" key="1">
    <source>
        <dbReference type="PROSITE" id="PS50943"/>
    </source>
</evidence>
<dbReference type="PROSITE" id="PS50943">
    <property type="entry name" value="HTH_CROC1"/>
    <property type="match status" value="1"/>
</dbReference>
<keyword evidence="3" id="KW-1185">Reference proteome</keyword>
<proteinExistence type="predicted"/>
<gene>
    <name evidence="2" type="ORF">NB037_07810</name>
</gene>
<comment type="caution">
    <text evidence="2">The sequence shown here is derived from an EMBL/GenBank/DDBJ whole genome shotgun (WGS) entry which is preliminary data.</text>
</comment>
<dbReference type="SUPFAM" id="SSF47413">
    <property type="entry name" value="lambda repressor-like DNA-binding domains"/>
    <property type="match status" value="1"/>
</dbReference>
<accession>A0A9X2DXY6</accession>
<dbReference type="InterPro" id="IPR010982">
    <property type="entry name" value="Lambda_DNA-bd_dom_sf"/>
</dbReference>
<dbReference type="CDD" id="cd00093">
    <property type="entry name" value="HTH_XRE"/>
    <property type="match status" value="1"/>
</dbReference>